<evidence type="ECO:0008006" key="4">
    <source>
        <dbReference type="Google" id="ProtNLM"/>
    </source>
</evidence>
<dbReference type="RefSeq" id="WP_249737664.1">
    <property type="nucleotide sequence ID" value="NZ_JAKNCJ010000004.1"/>
</dbReference>
<evidence type="ECO:0000313" key="3">
    <source>
        <dbReference type="Proteomes" id="UP001203761"/>
    </source>
</evidence>
<organism evidence="2 3">
    <name type="scientific">Brachybacterium equifaecis</name>
    <dbReference type="NCBI Taxonomy" id="2910770"/>
    <lineage>
        <taxon>Bacteria</taxon>
        <taxon>Bacillati</taxon>
        <taxon>Actinomycetota</taxon>
        <taxon>Actinomycetes</taxon>
        <taxon>Micrococcales</taxon>
        <taxon>Dermabacteraceae</taxon>
        <taxon>Brachybacterium</taxon>
    </lineage>
</organism>
<keyword evidence="3" id="KW-1185">Reference proteome</keyword>
<gene>
    <name evidence="2" type="ORF">Bequi_09330</name>
</gene>
<keyword evidence="1" id="KW-0812">Transmembrane</keyword>
<comment type="caution">
    <text evidence="2">The sequence shown here is derived from an EMBL/GenBank/DDBJ whole genome shotgun (WGS) entry which is preliminary data.</text>
</comment>
<sequence>MLPASAPAASPARDQNLASARILAVDWARALAYVLMIIAHTAPSDGPARLFMISEFVTAPLFALLASGAALLAMAGLLIAPNLLGLFPVHAYDGTPAEQIGGILGAAGFLLLCRSLERSAFGRALPPALARAAAVPGQMTLSLYVLQIAVLHVFQTRNPLERDDSWGMLALLLVLGIGGALAWRAALQRAAIRWPAAARWQRGPLEGAIRLLEDAIAPLPARPTGLRPGASPEISSP</sequence>
<feature type="transmembrane region" description="Helical" evidence="1">
    <location>
        <begin position="128"/>
        <end position="154"/>
    </location>
</feature>
<evidence type="ECO:0000256" key="1">
    <source>
        <dbReference type="SAM" id="Phobius"/>
    </source>
</evidence>
<evidence type="ECO:0000313" key="2">
    <source>
        <dbReference type="EMBL" id="MCL6423583.1"/>
    </source>
</evidence>
<dbReference type="EMBL" id="JAKNCJ010000004">
    <property type="protein sequence ID" value="MCL6423583.1"/>
    <property type="molecule type" value="Genomic_DNA"/>
</dbReference>
<dbReference type="Proteomes" id="UP001203761">
    <property type="component" value="Unassembled WGS sequence"/>
</dbReference>
<feature type="transmembrane region" description="Helical" evidence="1">
    <location>
        <begin position="166"/>
        <end position="183"/>
    </location>
</feature>
<reference evidence="2" key="1">
    <citation type="submission" date="2022-02" db="EMBL/GenBank/DDBJ databases">
        <authorList>
            <person name="Lee M."/>
            <person name="Kim S.-J."/>
            <person name="Jung M.-Y."/>
        </authorList>
    </citation>
    <scope>NUCLEOTIDE SEQUENCE</scope>
    <source>
        <strain evidence="2">JHP9</strain>
    </source>
</reference>
<keyword evidence="1" id="KW-1133">Transmembrane helix</keyword>
<proteinExistence type="predicted"/>
<feature type="transmembrane region" description="Helical" evidence="1">
    <location>
        <begin position="50"/>
        <end position="79"/>
    </location>
</feature>
<protein>
    <recommendedName>
        <fullName evidence="4">Heparan-alpha-glucosaminide N-acetyltransferase catalytic domain-containing protein</fullName>
    </recommendedName>
</protein>
<accession>A0ABT0R0X9</accession>
<name>A0ABT0R0X9_9MICO</name>
<feature type="transmembrane region" description="Helical" evidence="1">
    <location>
        <begin position="99"/>
        <end position="116"/>
    </location>
</feature>
<keyword evidence="1" id="KW-0472">Membrane</keyword>